<dbReference type="SUPFAM" id="SSF48264">
    <property type="entry name" value="Cytochrome P450"/>
    <property type="match status" value="1"/>
</dbReference>
<dbReference type="PANTHER" id="PTHR24305">
    <property type="entry name" value="CYTOCHROME P450"/>
    <property type="match status" value="1"/>
</dbReference>
<dbReference type="InterPro" id="IPR001128">
    <property type="entry name" value="Cyt_P450"/>
</dbReference>
<keyword evidence="5" id="KW-1185">Reference proteome</keyword>
<proteinExistence type="inferred from homology"/>
<gene>
    <name evidence="4" type="ORF">BHQ10_007877</name>
</gene>
<feature type="transmembrane region" description="Helical" evidence="3">
    <location>
        <begin position="26"/>
        <end position="50"/>
    </location>
</feature>
<keyword evidence="2" id="KW-0349">Heme</keyword>
<keyword evidence="3" id="KW-1133">Transmembrane helix</keyword>
<dbReference type="InterPro" id="IPR002401">
    <property type="entry name" value="Cyt_P450_E_grp-I"/>
</dbReference>
<feature type="binding site" description="axial binding residue" evidence="2">
    <location>
        <position position="452"/>
    </location>
    <ligand>
        <name>heme</name>
        <dbReference type="ChEBI" id="CHEBI:30413"/>
    </ligand>
    <ligandPart>
        <name>Fe</name>
        <dbReference type="ChEBI" id="CHEBI:18248"/>
    </ligandPart>
</feature>
<keyword evidence="3" id="KW-0812">Transmembrane</keyword>
<evidence type="ECO:0000256" key="3">
    <source>
        <dbReference type="SAM" id="Phobius"/>
    </source>
</evidence>
<dbReference type="GO" id="GO:0016705">
    <property type="term" value="F:oxidoreductase activity, acting on paired donors, with incorporation or reduction of molecular oxygen"/>
    <property type="evidence" value="ECO:0007669"/>
    <property type="project" value="InterPro"/>
</dbReference>
<protein>
    <recommendedName>
        <fullName evidence="6">Cytochrome P450</fullName>
    </recommendedName>
</protein>
<keyword evidence="2" id="KW-0408">Iron</keyword>
<organism evidence="4 5">
    <name type="scientific">Talaromyces amestolkiae</name>
    <dbReference type="NCBI Taxonomy" id="1196081"/>
    <lineage>
        <taxon>Eukaryota</taxon>
        <taxon>Fungi</taxon>
        <taxon>Dikarya</taxon>
        <taxon>Ascomycota</taxon>
        <taxon>Pezizomycotina</taxon>
        <taxon>Eurotiomycetes</taxon>
        <taxon>Eurotiomycetidae</taxon>
        <taxon>Eurotiales</taxon>
        <taxon>Trichocomaceae</taxon>
        <taxon>Talaromyces</taxon>
        <taxon>Talaromyces sect. Talaromyces</taxon>
    </lineage>
</organism>
<dbReference type="GO" id="GO:0004497">
    <property type="term" value="F:monooxygenase activity"/>
    <property type="evidence" value="ECO:0007669"/>
    <property type="project" value="InterPro"/>
</dbReference>
<evidence type="ECO:0000256" key="1">
    <source>
        <dbReference type="ARBA" id="ARBA00010617"/>
    </source>
</evidence>
<keyword evidence="3" id="KW-0472">Membrane</keyword>
<comment type="similarity">
    <text evidence="1">Belongs to the cytochrome P450 family.</text>
</comment>
<reference evidence="4 5" key="1">
    <citation type="journal article" date="2017" name="Biotechnol. Biofuels">
        <title>Differential beta-glucosidase expression as a function of carbon source availability in Talaromyces amestolkiae: a genomic and proteomic approach.</title>
        <authorList>
            <person name="de Eugenio L.I."/>
            <person name="Mendez-Liter J.A."/>
            <person name="Nieto-Dominguez M."/>
            <person name="Alonso L."/>
            <person name="Gil-Munoz J."/>
            <person name="Barriuso J."/>
            <person name="Prieto A."/>
            <person name="Martinez M.J."/>
        </authorList>
    </citation>
    <scope>NUCLEOTIDE SEQUENCE [LARGE SCALE GENOMIC DNA]</scope>
    <source>
        <strain evidence="4 5">CIB</strain>
    </source>
</reference>
<dbReference type="GO" id="GO:0020037">
    <property type="term" value="F:heme binding"/>
    <property type="evidence" value="ECO:0007669"/>
    <property type="project" value="InterPro"/>
</dbReference>
<dbReference type="STRING" id="1196081.A0A364L7S8"/>
<dbReference type="InterPro" id="IPR036396">
    <property type="entry name" value="Cyt_P450_sf"/>
</dbReference>
<dbReference type="CDD" id="cd11062">
    <property type="entry name" value="CYP58-like"/>
    <property type="match status" value="1"/>
</dbReference>
<name>A0A364L7S8_TALAM</name>
<dbReference type="Gene3D" id="1.10.630.10">
    <property type="entry name" value="Cytochrome P450"/>
    <property type="match status" value="1"/>
</dbReference>
<dbReference type="PANTHER" id="PTHR24305:SF166">
    <property type="entry name" value="CYTOCHROME P450 12A4, MITOCHONDRIAL-RELATED"/>
    <property type="match status" value="1"/>
</dbReference>
<evidence type="ECO:0000256" key="2">
    <source>
        <dbReference type="PIRSR" id="PIRSR602401-1"/>
    </source>
</evidence>
<dbReference type="Proteomes" id="UP000249363">
    <property type="component" value="Unassembled WGS sequence"/>
</dbReference>
<comment type="cofactor">
    <cofactor evidence="2">
        <name>heme</name>
        <dbReference type="ChEBI" id="CHEBI:30413"/>
    </cofactor>
</comment>
<dbReference type="GeneID" id="63797092"/>
<dbReference type="Pfam" id="PF00067">
    <property type="entry name" value="p450"/>
    <property type="match status" value="1"/>
</dbReference>
<dbReference type="OrthoDB" id="3945418at2759"/>
<dbReference type="PRINTS" id="PR00463">
    <property type="entry name" value="EP450I"/>
</dbReference>
<sequence length="510" mass="57877">MGLSLSHILCYARHLKSIPLIDFKELSPVACALFSAGAVLLFGAVVTATYRYFFHPLSLIPGPLLARITRLWLIRVDLSGAGSRKLLMLHRKYGPVVRIGPNEVSFDGLSAYSDIYSQKARFLKEDRWYYGIAPKESVNMFTITDNDVHSVLRRTFSHAFSRSNILTFIPMISEHVDLAMKQVSRYIEKGKPIPIRNLAASYTLDTISKLSFGDTMEALARSELDHPLIKVIETLTNGAEVILRIHIPLTWKLASNNLGEFSKLIEQVVRSVRQADVSDKLSLVKEAKRRMKDSKDGISEQMMVSIASQFVIAGLGTTAASISGILYHVMSNQTVYHRAKEELKAIWPEKDKHPSLEQLESLSYFEACIKEGVRTVCPAPVRMPRVVGSEGYQFEKYYIPEGTVISSSNFFRCYDESVFPDPYRYQPERWLSGDLSQMNASWLPFAKGSRACIGQHMAMIEIKLFVSRFIRYFDVVEFVDELKLHERLVAEIANELRVRVRETDEVTEAQ</sequence>
<evidence type="ECO:0000313" key="5">
    <source>
        <dbReference type="Proteomes" id="UP000249363"/>
    </source>
</evidence>
<dbReference type="GO" id="GO:0005506">
    <property type="term" value="F:iron ion binding"/>
    <property type="evidence" value="ECO:0007669"/>
    <property type="project" value="InterPro"/>
</dbReference>
<dbReference type="InterPro" id="IPR050121">
    <property type="entry name" value="Cytochrome_P450_monoxygenase"/>
</dbReference>
<evidence type="ECO:0000313" key="4">
    <source>
        <dbReference type="EMBL" id="RAO71865.1"/>
    </source>
</evidence>
<accession>A0A364L7S8</accession>
<keyword evidence="2" id="KW-0479">Metal-binding</keyword>
<evidence type="ECO:0008006" key="6">
    <source>
        <dbReference type="Google" id="ProtNLM"/>
    </source>
</evidence>
<comment type="caution">
    <text evidence="4">The sequence shown here is derived from an EMBL/GenBank/DDBJ whole genome shotgun (WGS) entry which is preliminary data.</text>
</comment>
<dbReference type="EMBL" id="MIKG01000017">
    <property type="protein sequence ID" value="RAO71865.1"/>
    <property type="molecule type" value="Genomic_DNA"/>
</dbReference>
<dbReference type="AlphaFoldDB" id="A0A364L7S8"/>
<dbReference type="RefSeq" id="XP_040736380.1">
    <property type="nucleotide sequence ID" value="XM_040880620.1"/>
</dbReference>
<dbReference type="PRINTS" id="PR00385">
    <property type="entry name" value="P450"/>
</dbReference>